<organism evidence="4 5">
    <name type="scientific">Pseudokineococcus basanitobsidens</name>
    <dbReference type="NCBI Taxonomy" id="1926649"/>
    <lineage>
        <taxon>Bacteria</taxon>
        <taxon>Bacillati</taxon>
        <taxon>Actinomycetota</taxon>
        <taxon>Actinomycetes</taxon>
        <taxon>Kineosporiales</taxon>
        <taxon>Kineosporiaceae</taxon>
        <taxon>Pseudokineococcus</taxon>
    </lineage>
</organism>
<reference evidence="4 5" key="1">
    <citation type="journal article" date="2017" name="Int. J. Syst. Evol. Microbiol.">
        <title>Pseudokineococcus basanitobsidens sp. nov., isolated from volcanic rock.</title>
        <authorList>
            <person name="Lee D.W."/>
            <person name="Park M.Y."/>
            <person name="Kim J.J."/>
            <person name="Kim B.S."/>
        </authorList>
    </citation>
    <scope>NUCLEOTIDE SEQUENCE [LARGE SCALE GENOMIC DNA]</scope>
    <source>
        <strain evidence="4 5">DSM 103726</strain>
    </source>
</reference>
<feature type="transmembrane region" description="Helical" evidence="3">
    <location>
        <begin position="25"/>
        <end position="46"/>
    </location>
</feature>
<feature type="region of interest" description="Disordered" evidence="2">
    <location>
        <begin position="1"/>
        <end position="24"/>
    </location>
</feature>
<feature type="compositionally biased region" description="Pro residues" evidence="2">
    <location>
        <begin position="58"/>
        <end position="83"/>
    </location>
</feature>
<dbReference type="Pfam" id="PF04203">
    <property type="entry name" value="Sortase"/>
    <property type="match status" value="1"/>
</dbReference>
<evidence type="ECO:0000313" key="4">
    <source>
        <dbReference type="EMBL" id="MEJ5944582.1"/>
    </source>
</evidence>
<sequence>MSTDSTPPTGGASPSRGRRRPSRRAAALATAAVLAVGGAVLVAAGLGDAEPVVASAPVPAPTAPPPSPRPTLAPSPSPSPSPTTSPAVVTPQPEPEAQPTAVPSLEADADTRLRVPSVGLDLPVHELRPDDGAINPPTMTDAYWIAPYGEPGAGDDAPDNTVYVAAHSWSRGDAAFDPLLDADFEGGAVEPGDEVVLDTPSGEVDYAVTDVRRYGKDALPDADAVWQVHPGRLVLITCFQREDGRRSTENLVVTAEQTGPAAG</sequence>
<dbReference type="InterPro" id="IPR005754">
    <property type="entry name" value="Sortase"/>
</dbReference>
<keyword evidence="3" id="KW-1133">Transmembrane helix</keyword>
<dbReference type="InterPro" id="IPR023365">
    <property type="entry name" value="Sortase_dom-sf"/>
</dbReference>
<name>A0ABU8RHM5_9ACTN</name>
<keyword evidence="3" id="KW-0812">Transmembrane</keyword>
<evidence type="ECO:0000256" key="3">
    <source>
        <dbReference type="SAM" id="Phobius"/>
    </source>
</evidence>
<dbReference type="EMBL" id="JBBIAA010000003">
    <property type="protein sequence ID" value="MEJ5944582.1"/>
    <property type="molecule type" value="Genomic_DNA"/>
</dbReference>
<keyword evidence="3" id="KW-0472">Membrane</keyword>
<dbReference type="InterPro" id="IPR042001">
    <property type="entry name" value="Sortase_F"/>
</dbReference>
<accession>A0ABU8RHM5</accession>
<evidence type="ECO:0000256" key="2">
    <source>
        <dbReference type="SAM" id="MobiDB-lite"/>
    </source>
</evidence>
<comment type="caution">
    <text evidence="4">The sequence shown here is derived from an EMBL/GenBank/DDBJ whole genome shotgun (WGS) entry which is preliminary data.</text>
</comment>
<dbReference type="RefSeq" id="WP_339573967.1">
    <property type="nucleotide sequence ID" value="NZ_JBBIAA010000003.1"/>
</dbReference>
<dbReference type="SUPFAM" id="SSF63817">
    <property type="entry name" value="Sortase"/>
    <property type="match status" value="1"/>
</dbReference>
<proteinExistence type="predicted"/>
<dbReference type="CDD" id="cd05829">
    <property type="entry name" value="Sortase_F"/>
    <property type="match status" value="1"/>
</dbReference>
<dbReference type="Gene3D" id="2.40.260.10">
    <property type="entry name" value="Sortase"/>
    <property type="match status" value="1"/>
</dbReference>
<gene>
    <name evidence="4" type="ORF">WDZ17_04660</name>
</gene>
<evidence type="ECO:0000313" key="5">
    <source>
        <dbReference type="Proteomes" id="UP001387100"/>
    </source>
</evidence>
<dbReference type="Proteomes" id="UP001387100">
    <property type="component" value="Unassembled WGS sequence"/>
</dbReference>
<keyword evidence="1" id="KW-0378">Hydrolase</keyword>
<feature type="compositionally biased region" description="Low complexity" evidence="2">
    <location>
        <begin position="1"/>
        <end position="15"/>
    </location>
</feature>
<protein>
    <submittedName>
        <fullName evidence="4">Class F sortase</fullName>
    </submittedName>
</protein>
<feature type="region of interest" description="Disordered" evidence="2">
    <location>
        <begin position="53"/>
        <end position="113"/>
    </location>
</feature>
<evidence type="ECO:0000256" key="1">
    <source>
        <dbReference type="ARBA" id="ARBA00022801"/>
    </source>
</evidence>
<keyword evidence="5" id="KW-1185">Reference proteome</keyword>